<feature type="transmembrane region" description="Helical" evidence="1">
    <location>
        <begin position="204"/>
        <end position="223"/>
    </location>
</feature>
<dbReference type="OrthoDB" id="10029326at2759"/>
<gene>
    <name evidence="2" type="ORF">BDW02DRAFT_518089</name>
</gene>
<dbReference type="EMBL" id="ML975257">
    <property type="protein sequence ID" value="KAF1837895.1"/>
    <property type="molecule type" value="Genomic_DNA"/>
</dbReference>
<keyword evidence="3" id="KW-1185">Reference proteome</keyword>
<keyword evidence="1" id="KW-1133">Transmembrane helix</keyword>
<proteinExistence type="predicted"/>
<feature type="transmembrane region" description="Helical" evidence="1">
    <location>
        <begin position="134"/>
        <end position="154"/>
    </location>
</feature>
<feature type="transmembrane region" description="Helical" evidence="1">
    <location>
        <begin position="94"/>
        <end position="113"/>
    </location>
</feature>
<keyword evidence="1" id="KW-0472">Membrane</keyword>
<accession>A0A6A5KHV2</accession>
<evidence type="ECO:0000313" key="2">
    <source>
        <dbReference type="EMBL" id="KAF1837895.1"/>
    </source>
</evidence>
<feature type="transmembrane region" description="Helical" evidence="1">
    <location>
        <begin position="243"/>
        <end position="260"/>
    </location>
</feature>
<feature type="transmembrane region" description="Helical" evidence="1">
    <location>
        <begin position="174"/>
        <end position="192"/>
    </location>
</feature>
<evidence type="ECO:0000256" key="1">
    <source>
        <dbReference type="SAM" id="Phobius"/>
    </source>
</evidence>
<feature type="transmembrane region" description="Helical" evidence="1">
    <location>
        <begin position="292"/>
        <end position="315"/>
    </location>
</feature>
<dbReference type="AlphaFoldDB" id="A0A6A5KHV2"/>
<reference evidence="2" key="1">
    <citation type="submission" date="2020-01" db="EMBL/GenBank/DDBJ databases">
        <authorList>
            <consortium name="DOE Joint Genome Institute"/>
            <person name="Haridas S."/>
            <person name="Albert R."/>
            <person name="Binder M."/>
            <person name="Bloem J."/>
            <person name="Labutti K."/>
            <person name="Salamov A."/>
            <person name="Andreopoulos B."/>
            <person name="Baker S.E."/>
            <person name="Barry K."/>
            <person name="Bills G."/>
            <person name="Bluhm B.H."/>
            <person name="Cannon C."/>
            <person name="Castanera R."/>
            <person name="Culley D.E."/>
            <person name="Daum C."/>
            <person name="Ezra D."/>
            <person name="Gonzalez J.B."/>
            <person name="Henrissat B."/>
            <person name="Kuo A."/>
            <person name="Liang C."/>
            <person name="Lipzen A."/>
            <person name="Lutzoni F."/>
            <person name="Magnuson J."/>
            <person name="Mondo S."/>
            <person name="Nolan M."/>
            <person name="Ohm R."/>
            <person name="Pangilinan J."/>
            <person name="Park H.-J."/>
            <person name="Ramirez L."/>
            <person name="Alfaro M."/>
            <person name="Sun H."/>
            <person name="Tritt A."/>
            <person name="Yoshinaga Y."/>
            <person name="Zwiers L.-H."/>
            <person name="Turgeon B.G."/>
            <person name="Goodwin S.B."/>
            <person name="Spatafora J.W."/>
            <person name="Crous P.W."/>
            <person name="Grigoriev I.V."/>
        </authorList>
    </citation>
    <scope>NUCLEOTIDE SEQUENCE</scope>
    <source>
        <strain evidence="2">P77</strain>
    </source>
</reference>
<name>A0A6A5KHV2_9PLEO</name>
<keyword evidence="1" id="KW-0812">Transmembrane</keyword>
<protein>
    <submittedName>
        <fullName evidence="2">Uncharacterized protein</fullName>
    </submittedName>
</protein>
<feature type="transmembrane region" description="Helical" evidence="1">
    <location>
        <begin position="335"/>
        <end position="357"/>
    </location>
</feature>
<feature type="transmembrane region" description="Helical" evidence="1">
    <location>
        <begin position="16"/>
        <end position="33"/>
    </location>
</feature>
<dbReference type="Proteomes" id="UP000800040">
    <property type="component" value="Unassembled WGS sequence"/>
</dbReference>
<sequence length="375" mass="41539">MAPPSLNTRVDRPNNNALLVLFAALSALGLYTMRISPVLNDLPVGFLDVVETGVLPNSMSLKKDYTGIKLVDETLALLVGAFVYGPTIWNEPFYWQQIHFLSQITALIAIMNVEACRERNRGSWLKYTAVYSFLYQNIGGAVIVPIWMILFHRISGPKSYFQTGRAVPLPYARSILPGTIILYLIPTIALFVPGKSLATLQNLLAFWQFTPVLVNIPLWFAALSASSATGSKSKTADLPHLKILYAFLFTFCVGAHWYTIRGISTSTNPAVSFASVFVPSTYTWNKSMDWGVLYIFQWDWIVCGLMNILPAWIAVCDVLRLQKGGATLENWLEGFIMVMTLTIGGGPGAALAAVWFWREQKLATLEGGVKAKKAQ</sequence>
<organism evidence="2 3">
    <name type="scientific">Decorospora gaudefroyi</name>
    <dbReference type="NCBI Taxonomy" id="184978"/>
    <lineage>
        <taxon>Eukaryota</taxon>
        <taxon>Fungi</taxon>
        <taxon>Dikarya</taxon>
        <taxon>Ascomycota</taxon>
        <taxon>Pezizomycotina</taxon>
        <taxon>Dothideomycetes</taxon>
        <taxon>Pleosporomycetidae</taxon>
        <taxon>Pleosporales</taxon>
        <taxon>Pleosporineae</taxon>
        <taxon>Pleosporaceae</taxon>
        <taxon>Decorospora</taxon>
    </lineage>
</organism>
<evidence type="ECO:0000313" key="3">
    <source>
        <dbReference type="Proteomes" id="UP000800040"/>
    </source>
</evidence>